<dbReference type="EMBL" id="JARK01001340">
    <property type="protein sequence ID" value="EYC31184.1"/>
    <property type="molecule type" value="Genomic_DNA"/>
</dbReference>
<evidence type="ECO:0000313" key="2">
    <source>
        <dbReference type="Proteomes" id="UP000024635"/>
    </source>
</evidence>
<dbReference type="OrthoDB" id="5838683at2759"/>
<keyword evidence="2" id="KW-1185">Reference proteome</keyword>
<evidence type="ECO:0000313" key="1">
    <source>
        <dbReference type="EMBL" id="EYC31184.1"/>
    </source>
</evidence>
<accession>A0A016VUB8</accession>
<sequence length="164" mass="19158">MWFTYTRSPLLVTGNHVGEPRESRQKLKVQGTHPTHLEQLLAQIMMNVASDAEDVMKRTKHGIGVCFSLGRIDCVPRADVVFIRFHSQPDDPWAIDQIDVNLFFLVDRGGRQPYNWHFEHAVLMPCSSWLKETHMYQIGPRNGLFIEHPYLYMPKPGEWVRDWV</sequence>
<gene>
    <name evidence="1" type="primary">Acey_s0004.g2003</name>
    <name evidence="1" type="ORF">Y032_0004g2003</name>
</gene>
<protein>
    <submittedName>
        <fullName evidence="1">Uncharacterized protein</fullName>
    </submittedName>
</protein>
<reference evidence="2" key="1">
    <citation type="journal article" date="2015" name="Nat. Genet.">
        <title>The genome and transcriptome of the zoonotic hookworm Ancylostoma ceylanicum identify infection-specific gene families.</title>
        <authorList>
            <person name="Schwarz E.M."/>
            <person name="Hu Y."/>
            <person name="Antoshechkin I."/>
            <person name="Miller M.M."/>
            <person name="Sternberg P.W."/>
            <person name="Aroian R.V."/>
        </authorList>
    </citation>
    <scope>NUCLEOTIDE SEQUENCE</scope>
    <source>
        <strain evidence="2">HY135</strain>
    </source>
</reference>
<organism evidence="1 2">
    <name type="scientific">Ancylostoma ceylanicum</name>
    <dbReference type="NCBI Taxonomy" id="53326"/>
    <lineage>
        <taxon>Eukaryota</taxon>
        <taxon>Metazoa</taxon>
        <taxon>Ecdysozoa</taxon>
        <taxon>Nematoda</taxon>
        <taxon>Chromadorea</taxon>
        <taxon>Rhabditida</taxon>
        <taxon>Rhabditina</taxon>
        <taxon>Rhabditomorpha</taxon>
        <taxon>Strongyloidea</taxon>
        <taxon>Ancylostomatidae</taxon>
        <taxon>Ancylostomatinae</taxon>
        <taxon>Ancylostoma</taxon>
    </lineage>
</organism>
<dbReference type="AlphaFoldDB" id="A0A016VUB8"/>
<proteinExistence type="predicted"/>
<comment type="caution">
    <text evidence="1">The sequence shown here is derived from an EMBL/GenBank/DDBJ whole genome shotgun (WGS) entry which is preliminary data.</text>
</comment>
<dbReference type="Proteomes" id="UP000024635">
    <property type="component" value="Unassembled WGS sequence"/>
</dbReference>
<name>A0A016VUB8_9BILA</name>